<evidence type="ECO:0000256" key="1">
    <source>
        <dbReference type="SAM" id="MobiDB-lite"/>
    </source>
</evidence>
<sequence length="182" mass="19337">MAGTDFTIHSSLQARTHSQDKVPNRGMSVPVKIAMLEIDGDENDNQILDKYHTLVHEDDTAGTGIIILSLGTFTTQAVTHANTAAVITVRTKGSSPASLAVITSTDNATVGEWHAVDADILINWDNRANTEDRTLYHVPAGFGIEVALTTAGNESGTAGDGGGKFLVMCEYVVVPRTVTENL</sequence>
<gene>
    <name evidence="2" type="ORF">LCGC14_0330090</name>
</gene>
<proteinExistence type="predicted"/>
<comment type="caution">
    <text evidence="2">The sequence shown here is derived from an EMBL/GenBank/DDBJ whole genome shotgun (WGS) entry which is preliminary data.</text>
</comment>
<accession>A0A0F9W436</accession>
<protein>
    <submittedName>
        <fullName evidence="2">Uncharacterized protein</fullName>
    </submittedName>
</protein>
<organism evidence="2">
    <name type="scientific">marine sediment metagenome</name>
    <dbReference type="NCBI Taxonomy" id="412755"/>
    <lineage>
        <taxon>unclassified sequences</taxon>
        <taxon>metagenomes</taxon>
        <taxon>ecological metagenomes</taxon>
    </lineage>
</organism>
<reference evidence="2" key="1">
    <citation type="journal article" date="2015" name="Nature">
        <title>Complex archaea that bridge the gap between prokaryotes and eukaryotes.</title>
        <authorList>
            <person name="Spang A."/>
            <person name="Saw J.H."/>
            <person name="Jorgensen S.L."/>
            <person name="Zaremba-Niedzwiedzka K."/>
            <person name="Martijn J."/>
            <person name="Lind A.E."/>
            <person name="van Eijk R."/>
            <person name="Schleper C."/>
            <person name="Guy L."/>
            <person name="Ettema T.J."/>
        </authorList>
    </citation>
    <scope>NUCLEOTIDE SEQUENCE</scope>
</reference>
<dbReference type="EMBL" id="LAZR01000231">
    <property type="protein sequence ID" value="KKN80416.1"/>
    <property type="molecule type" value="Genomic_DNA"/>
</dbReference>
<feature type="compositionally biased region" description="Polar residues" evidence="1">
    <location>
        <begin position="7"/>
        <end position="16"/>
    </location>
</feature>
<evidence type="ECO:0000313" key="2">
    <source>
        <dbReference type="EMBL" id="KKN80416.1"/>
    </source>
</evidence>
<name>A0A0F9W436_9ZZZZ</name>
<dbReference type="AlphaFoldDB" id="A0A0F9W436"/>
<feature type="region of interest" description="Disordered" evidence="1">
    <location>
        <begin position="1"/>
        <end position="25"/>
    </location>
</feature>